<dbReference type="STRING" id="247279.NIES1031_00660"/>
<organism evidence="1 2">
    <name type="scientific">Chroogloeocystis siderophila 5.2 s.c.1</name>
    <dbReference type="NCBI Taxonomy" id="247279"/>
    <lineage>
        <taxon>Bacteria</taxon>
        <taxon>Bacillati</taxon>
        <taxon>Cyanobacteriota</taxon>
        <taxon>Cyanophyceae</taxon>
        <taxon>Oscillatoriophycideae</taxon>
        <taxon>Chroococcales</taxon>
        <taxon>Chroococcaceae</taxon>
        <taxon>Chroogloeocystis</taxon>
    </lineage>
</organism>
<reference evidence="1 2" key="1">
    <citation type="submission" date="2016-11" db="EMBL/GenBank/DDBJ databases">
        <title>Draft Genome Sequences of Nine Cyanobacterial Strains from Diverse Habitats.</title>
        <authorList>
            <person name="Zhu T."/>
            <person name="Hou S."/>
            <person name="Lu X."/>
            <person name="Hess W.R."/>
        </authorList>
    </citation>
    <scope>NUCLEOTIDE SEQUENCE [LARGE SCALE GENOMIC DNA]</scope>
    <source>
        <strain evidence="1 2">5.2 s.c.1</strain>
    </source>
</reference>
<name>A0A1U7HZR4_9CHRO</name>
<evidence type="ECO:0000313" key="1">
    <source>
        <dbReference type="EMBL" id="OKH29148.1"/>
    </source>
</evidence>
<sequence length="63" mass="7668">MPVWKKAHLVDEATKEIQHWALVGIRNQFFKISLAEVKFQLADRLYKNNQGKKLWMQKLYNWH</sequence>
<evidence type="ECO:0008006" key="3">
    <source>
        <dbReference type="Google" id="ProtNLM"/>
    </source>
</evidence>
<dbReference type="Proteomes" id="UP000185984">
    <property type="component" value="Unassembled WGS sequence"/>
</dbReference>
<accession>A0A1U7HZR4</accession>
<gene>
    <name evidence="1" type="ORF">NIES1031_00660</name>
</gene>
<dbReference type="EMBL" id="MRCC01000001">
    <property type="protein sequence ID" value="OKH29148.1"/>
    <property type="molecule type" value="Genomic_DNA"/>
</dbReference>
<comment type="caution">
    <text evidence="1">The sequence shown here is derived from an EMBL/GenBank/DDBJ whole genome shotgun (WGS) entry which is preliminary data.</text>
</comment>
<protein>
    <recommendedName>
        <fullName evidence="3">Transposase</fullName>
    </recommendedName>
</protein>
<evidence type="ECO:0000313" key="2">
    <source>
        <dbReference type="Proteomes" id="UP000185984"/>
    </source>
</evidence>
<dbReference type="AlphaFoldDB" id="A0A1U7HZR4"/>
<proteinExistence type="predicted"/>
<keyword evidence="2" id="KW-1185">Reference proteome</keyword>